<evidence type="ECO:0000256" key="13">
    <source>
        <dbReference type="ARBA" id="ARBA00023034"/>
    </source>
</evidence>
<feature type="compositionally biased region" description="Acidic residues" evidence="22">
    <location>
        <begin position="955"/>
        <end position="1179"/>
    </location>
</feature>
<name>A0A6P8R5I3_GEOSA</name>
<dbReference type="AlphaFoldDB" id="A0A6P8R5I3"/>
<evidence type="ECO:0000256" key="3">
    <source>
        <dbReference type="ARBA" id="ARBA00004555"/>
    </source>
</evidence>
<dbReference type="KEGG" id="gsh:117362680"/>
<dbReference type="Proteomes" id="UP000515159">
    <property type="component" value="Chromosome 6"/>
</dbReference>
<keyword evidence="24" id="KW-1185">Reference proteome</keyword>
<evidence type="ECO:0000313" key="24">
    <source>
        <dbReference type="Proteomes" id="UP000515159"/>
    </source>
</evidence>
<dbReference type="GO" id="GO:0005813">
    <property type="term" value="C:centrosome"/>
    <property type="evidence" value="ECO:0007669"/>
    <property type="project" value="UniProtKB-SubCell"/>
</dbReference>
<feature type="repeat" description="RCC1" evidence="21">
    <location>
        <begin position="58"/>
        <end position="109"/>
    </location>
</feature>
<dbReference type="GeneID" id="117362680"/>
<evidence type="ECO:0000256" key="4">
    <source>
        <dbReference type="ARBA" id="ARBA00004611"/>
    </source>
</evidence>
<keyword evidence="17" id="KW-0449">Lipoprotein</keyword>
<feature type="domain" description="RCC1-like" evidence="23">
    <location>
        <begin position="35"/>
        <end position="367"/>
    </location>
</feature>
<evidence type="ECO:0000313" key="25">
    <source>
        <dbReference type="RefSeq" id="XP_033805364.1"/>
    </source>
</evidence>
<feature type="repeat" description="RCC1" evidence="21">
    <location>
        <begin position="213"/>
        <end position="265"/>
    </location>
</feature>
<keyword evidence="8" id="KW-0716">Sensory transduction</keyword>
<evidence type="ECO:0000256" key="17">
    <source>
        <dbReference type="ARBA" id="ARBA00023288"/>
    </source>
</evidence>
<dbReference type="FunFam" id="2.130.10.30:FF:000013">
    <property type="entry name" value="Retinitis pigmentosa GTPase regulator isoform 1"/>
    <property type="match status" value="1"/>
</dbReference>
<dbReference type="InterPro" id="IPR051625">
    <property type="entry name" value="Signaling_Regulatory_Domain"/>
</dbReference>
<evidence type="ECO:0000256" key="7">
    <source>
        <dbReference type="ARBA" id="ARBA00022553"/>
    </source>
</evidence>
<evidence type="ECO:0000256" key="11">
    <source>
        <dbReference type="ARBA" id="ARBA00022794"/>
    </source>
</evidence>
<dbReference type="PANTHER" id="PTHR22872">
    <property type="entry name" value="BTK-BINDING PROTEIN-RELATED"/>
    <property type="match status" value="1"/>
</dbReference>
<keyword evidence="12" id="KW-0282">Flagellum</keyword>
<dbReference type="PRINTS" id="PR00633">
    <property type="entry name" value="RCCNDNSATION"/>
</dbReference>
<dbReference type="GO" id="GO:0030030">
    <property type="term" value="P:cell projection organization"/>
    <property type="evidence" value="ECO:0007669"/>
    <property type="project" value="UniProtKB-KW"/>
</dbReference>
<feature type="repeat" description="RCC1" evidence="21">
    <location>
        <begin position="110"/>
        <end position="162"/>
    </location>
</feature>
<keyword evidence="11" id="KW-0970">Cilium biogenesis/degradation</keyword>
<dbReference type="InterPro" id="IPR058923">
    <property type="entry name" value="RCC1-like_dom"/>
</dbReference>
<keyword evidence="5" id="KW-0488">Methylation</keyword>
<dbReference type="OrthoDB" id="10253607at2759"/>
<keyword evidence="19" id="KW-0844">Vision</keyword>
<keyword evidence="6" id="KW-0963">Cytoplasm</keyword>
<evidence type="ECO:0000256" key="15">
    <source>
        <dbReference type="ARBA" id="ARBA00023212"/>
    </source>
</evidence>
<evidence type="ECO:0000256" key="14">
    <source>
        <dbReference type="ARBA" id="ARBA00023069"/>
    </source>
</evidence>
<dbReference type="PROSITE" id="PS50012">
    <property type="entry name" value="RCC1_3"/>
    <property type="match status" value="6"/>
</dbReference>
<feature type="repeat" description="RCC1" evidence="21">
    <location>
        <begin position="265"/>
        <end position="317"/>
    </location>
</feature>
<evidence type="ECO:0000256" key="12">
    <source>
        <dbReference type="ARBA" id="ARBA00022846"/>
    </source>
</evidence>
<accession>A0A6P8R5I3</accession>
<evidence type="ECO:0000256" key="21">
    <source>
        <dbReference type="PROSITE-ProRule" id="PRU00235"/>
    </source>
</evidence>
<dbReference type="GO" id="GO:0007601">
    <property type="term" value="P:visual perception"/>
    <property type="evidence" value="ECO:0007669"/>
    <property type="project" value="UniProtKB-KW"/>
</dbReference>
<keyword evidence="10" id="KW-0677">Repeat</keyword>
<feature type="compositionally biased region" description="Basic and acidic residues" evidence="22">
    <location>
        <begin position="943"/>
        <end position="954"/>
    </location>
</feature>
<evidence type="ECO:0000256" key="19">
    <source>
        <dbReference type="ARBA" id="ARBA00023305"/>
    </source>
</evidence>
<evidence type="ECO:0000256" key="2">
    <source>
        <dbReference type="ARBA" id="ARBA00004300"/>
    </source>
</evidence>
<feature type="compositionally biased region" description="Acidic residues" evidence="22">
    <location>
        <begin position="903"/>
        <end position="942"/>
    </location>
</feature>
<evidence type="ECO:0000256" key="1">
    <source>
        <dbReference type="ARBA" id="ARBA00004120"/>
    </source>
</evidence>
<feature type="compositionally biased region" description="Basic and acidic residues" evidence="22">
    <location>
        <begin position="412"/>
        <end position="421"/>
    </location>
</feature>
<keyword evidence="16" id="KW-0966">Cell projection</keyword>
<evidence type="ECO:0000256" key="18">
    <source>
        <dbReference type="ARBA" id="ARBA00023289"/>
    </source>
</evidence>
<dbReference type="InterPro" id="IPR009091">
    <property type="entry name" value="RCC1/BLIP-II"/>
</dbReference>
<feature type="region of interest" description="Disordered" evidence="22">
    <location>
        <begin position="752"/>
        <end position="1216"/>
    </location>
</feature>
<evidence type="ECO:0000256" key="10">
    <source>
        <dbReference type="ARBA" id="ARBA00022737"/>
    </source>
</evidence>
<evidence type="ECO:0000256" key="22">
    <source>
        <dbReference type="SAM" id="MobiDB-lite"/>
    </source>
</evidence>
<feature type="repeat" description="RCC1" evidence="21">
    <location>
        <begin position="318"/>
        <end position="371"/>
    </location>
</feature>
<evidence type="ECO:0000256" key="9">
    <source>
        <dbReference type="ARBA" id="ARBA00022658"/>
    </source>
</evidence>
<keyword evidence="13" id="KW-0333">Golgi apparatus</keyword>
<gene>
    <name evidence="25" type="primary">RPGR</name>
</gene>
<keyword evidence="9" id="KW-0344">Guanine-nucleotide releasing factor</keyword>
<evidence type="ECO:0000256" key="16">
    <source>
        <dbReference type="ARBA" id="ARBA00023273"/>
    </source>
</evidence>
<protein>
    <recommendedName>
        <fullName evidence="20">X-linked retinitis pigmentosa GTPase regulator</fullName>
    </recommendedName>
</protein>
<evidence type="ECO:0000256" key="6">
    <source>
        <dbReference type="ARBA" id="ARBA00022490"/>
    </source>
</evidence>
<feature type="compositionally biased region" description="Basic residues" evidence="22">
    <location>
        <begin position="1207"/>
        <end position="1216"/>
    </location>
</feature>
<feature type="compositionally biased region" description="Acidic residues" evidence="22">
    <location>
        <begin position="805"/>
        <end position="817"/>
    </location>
</feature>
<dbReference type="SUPFAM" id="SSF50985">
    <property type="entry name" value="RCC1/BLIP-II"/>
    <property type="match status" value="1"/>
</dbReference>
<dbReference type="GO" id="GO:0005085">
    <property type="term" value="F:guanyl-nucleotide exchange factor activity"/>
    <property type="evidence" value="ECO:0007669"/>
    <property type="project" value="UniProtKB-KW"/>
</dbReference>
<keyword evidence="18" id="KW-0636">Prenylation</keyword>
<feature type="repeat" description="RCC1" evidence="21">
    <location>
        <begin position="163"/>
        <end position="212"/>
    </location>
</feature>
<feature type="compositionally biased region" description="Acidic residues" evidence="22">
    <location>
        <begin position="860"/>
        <end position="883"/>
    </location>
</feature>
<proteinExistence type="predicted"/>
<dbReference type="Pfam" id="PF25390">
    <property type="entry name" value="WD40_RLD"/>
    <property type="match status" value="1"/>
</dbReference>
<feature type="region of interest" description="Disordered" evidence="22">
    <location>
        <begin position="468"/>
        <end position="505"/>
    </location>
</feature>
<evidence type="ECO:0000256" key="5">
    <source>
        <dbReference type="ARBA" id="ARBA00022481"/>
    </source>
</evidence>
<dbReference type="GO" id="GO:0005929">
    <property type="term" value="C:cilium"/>
    <property type="evidence" value="ECO:0007669"/>
    <property type="project" value="UniProtKB-ARBA"/>
</dbReference>
<evidence type="ECO:0000256" key="8">
    <source>
        <dbReference type="ARBA" id="ARBA00022606"/>
    </source>
</evidence>
<keyword evidence="15" id="KW-0206">Cytoskeleton</keyword>
<dbReference type="InterPro" id="IPR000408">
    <property type="entry name" value="Reg_chr_condens"/>
</dbReference>
<evidence type="ECO:0000259" key="23">
    <source>
        <dbReference type="Pfam" id="PF25390"/>
    </source>
</evidence>
<dbReference type="Gene3D" id="2.130.10.30">
    <property type="entry name" value="Regulator of chromosome condensation 1/beta-lactamase-inhibitor protein II"/>
    <property type="match status" value="1"/>
</dbReference>
<dbReference type="PANTHER" id="PTHR22872:SF9">
    <property type="entry name" value="X-LINKED RETINITIS PIGMENTOSA GTPASE REGULATOR"/>
    <property type="match status" value="1"/>
</dbReference>
<feature type="compositionally biased region" description="Basic and acidic residues" evidence="22">
    <location>
        <begin position="884"/>
        <end position="902"/>
    </location>
</feature>
<dbReference type="GO" id="GO:0005794">
    <property type="term" value="C:Golgi apparatus"/>
    <property type="evidence" value="ECO:0007669"/>
    <property type="project" value="UniProtKB-SubCell"/>
</dbReference>
<evidence type="ECO:0000256" key="20">
    <source>
        <dbReference type="ARBA" id="ARBA00073293"/>
    </source>
</evidence>
<feature type="compositionally biased region" description="Basic and acidic residues" evidence="22">
    <location>
        <begin position="789"/>
        <end position="804"/>
    </location>
</feature>
<dbReference type="PROSITE" id="PS00626">
    <property type="entry name" value="RCC1_2"/>
    <property type="match status" value="4"/>
</dbReference>
<reference evidence="25" key="1">
    <citation type="submission" date="2025-08" db="UniProtKB">
        <authorList>
            <consortium name="RefSeq"/>
        </authorList>
    </citation>
    <scope>IDENTIFICATION</scope>
</reference>
<dbReference type="InParanoid" id="A0A6P8R5I3"/>
<dbReference type="CTD" id="6103"/>
<organism evidence="24 25">
    <name type="scientific">Geotrypetes seraphini</name>
    <name type="common">Gaboon caecilian</name>
    <name type="synonym">Caecilia seraphini</name>
    <dbReference type="NCBI Taxonomy" id="260995"/>
    <lineage>
        <taxon>Eukaryota</taxon>
        <taxon>Metazoa</taxon>
        <taxon>Chordata</taxon>
        <taxon>Craniata</taxon>
        <taxon>Vertebrata</taxon>
        <taxon>Euteleostomi</taxon>
        <taxon>Amphibia</taxon>
        <taxon>Gymnophiona</taxon>
        <taxon>Geotrypetes</taxon>
    </lineage>
</organism>
<feature type="region of interest" description="Disordered" evidence="22">
    <location>
        <begin position="405"/>
        <end position="426"/>
    </location>
</feature>
<feature type="compositionally biased region" description="Basic and acidic residues" evidence="22">
    <location>
        <begin position="1180"/>
        <end position="1201"/>
    </location>
</feature>
<comment type="subcellular location">
    <subcellularLocation>
        <location evidence="1">Cytoplasm</location>
        <location evidence="1">Cytoskeleton</location>
        <location evidence="1">Cilium basal body</location>
    </subcellularLocation>
    <subcellularLocation>
        <location evidence="4">Cytoplasm</location>
        <location evidence="4">Cytoskeleton</location>
        <location evidence="4">Flagellum axoneme</location>
    </subcellularLocation>
    <subcellularLocation>
        <location evidence="2">Cytoplasm</location>
        <location evidence="2">Cytoskeleton</location>
        <location evidence="2">Microtubule organizing center</location>
        <location evidence="2">Centrosome</location>
    </subcellularLocation>
    <subcellularLocation>
        <location evidence="3">Golgi apparatus</location>
    </subcellularLocation>
</comment>
<keyword evidence="14" id="KW-0969">Cilium</keyword>
<dbReference type="RefSeq" id="XP_033805364.1">
    <property type="nucleotide sequence ID" value="XM_033949473.1"/>
</dbReference>
<sequence length="1239" mass="137674">MAAEEKEEQVAVPDSGAVFTFGKSKFAENIPSKFWLKNDKPVSMSCGDEHTALITGNGKLYVFGCNNWGQLGLGAVNAMNKPTCVKALKSEKVILVACGRNHTLAYTAQGKLYAAGGNNEGQLGLGDMTERNSFQEVCFFTNRYKIKQLAAGSNTSAALTVDGKLFMWGDNCEGQIGQANETNVCAPQQVNIGKQVSWVSCGYYHSAFVTWTGELYTFGEPENGKLGLPPEHLKNHRVPQLVPGISGKVAMVSCGGGHTVALTESDVYTFGLGQFGQLGHGTFTFEVAVPRPVEQLRKQKIQYIACGENHTAVITGNGLLYTFGDGRHGKLGLGEEIFTNQFTPTLCSNFLKFTIHLVACGGCHMLVFAIPRLKGVEEFEEDLKDNCSDISNKTTAVTFLQRSLSARHRRKEREISPEHPHRLTRTLPPLEANVLNATIPVSSTIPPRLPSMNHLDSKAAKLNFTPGAEAGDLEAGTAKQRIETTESSSTDEESENESPHTGLGDTVDVLNMTHAMRLNPSNKSLTLSPIQKQKWKNSKHVSLRCDGKGGLKRNDLHNSWKGSKLIGISFEKHAVGSALELGRDVNLKDPNLSISIERLEATKKYVKTRLEQATAAGRFKFAARQTIEEQHESKQDLKICQMIRQDSFPTHFDKDERLAVKLKSKRNVNHNLNIKSERLSIVTTKNARADSTIFQHHKATNTLKQQCENKMRNESEKHVSNKTIFVKTQETNQKHEKHKLCKMDTPIKQMAKSMSSSNEKSKTDLKEYVPQSKPGKPISCVVIEEEQDENRSKEENRDTIGKIESDEEMESEGDSEANELGMCSREDESELEYANEGRIAGDDEIDGSLNTSRKDKFDESQEEEDDEKVEAEIEADIEDSEINESEKQSDEEKADCVDKSTDVEEGEIEDAEEEEGEGETEGEAEVGEGDDEEEWEDEAEEVNGERETEGKDSEGEMDVEEEDGEGETEGETESEEEEGEGETEGEEIEETEGEDEEGEGEMESEGEKESEEEGEGEMEGEEEEGEGEMEGEEEEGEGEMEGEEEEGEGEMEGEEEEGEGEMEGEEEEGEGEMEGEEEEEGEGEMEGEEEEGEGEMEGEEEEGEGEMEGEEEEGEGEMEGEEEEGEGEMEGEEEEGEGEMEGEEEGEGEMEGEEEEGEGEMEGEEEEGEGEMEGEEEDEIQSRKEQTEKQIKTESKSERVNTDVQRFRHKLHSKQHVKNGISNSEHFWNNILPHYLTLK</sequence>
<keyword evidence="7" id="KW-0597">Phosphoprotein</keyword>